<protein>
    <submittedName>
        <fullName evidence="2">TIM barrel protein</fullName>
    </submittedName>
</protein>
<gene>
    <name evidence="2" type="ORF">KAK03_02690</name>
</gene>
<evidence type="ECO:0000259" key="1">
    <source>
        <dbReference type="Pfam" id="PF01261"/>
    </source>
</evidence>
<accession>A0A940Y633</accession>
<dbReference type="InterPro" id="IPR050312">
    <property type="entry name" value="IolE/XylAMocC-like"/>
</dbReference>
<dbReference type="InterPro" id="IPR036237">
    <property type="entry name" value="Xyl_isomerase-like_sf"/>
</dbReference>
<sequence length="324" mass="35613">MTEPRTPRWAYAINQWKAGFTGFARLEQHERALKVTSACGFDAIELSAGTGRWDPMGRPENIVINFGSVDHFKLKLRDWGIRRVASLFLDPLQMSFEELHHGLDCSEPDHQALLLQQADVFARFLAEVGGEVLVVRALPPFGRHGGLSAEQQAAAAACWNAVGAMTAALGVKTVLHLDALSALRSMDEVEGWLQQLDPATVGLALDTAELTIAGHDVTAWYRRFQARVWHIHLKDALAVDTEGEYRAPNAERALMLAGGQRAVPRWFGELGSGLVDWTGFMTALRETGYAGWLIVESDKGPAPQAAAMMQNAWTVRHVLQPLLA</sequence>
<dbReference type="AlphaFoldDB" id="A0A940Y633"/>
<dbReference type="PANTHER" id="PTHR12110:SF41">
    <property type="entry name" value="INOSOSE DEHYDRATASE"/>
    <property type="match status" value="1"/>
</dbReference>
<dbReference type="PANTHER" id="PTHR12110">
    <property type="entry name" value="HYDROXYPYRUVATE ISOMERASE"/>
    <property type="match status" value="1"/>
</dbReference>
<dbReference type="RefSeq" id="WP_210851621.1">
    <property type="nucleotide sequence ID" value="NZ_JAGQDD010000001.1"/>
</dbReference>
<keyword evidence="3" id="KW-1185">Reference proteome</keyword>
<organism evidence="2 3">
    <name type="scientific">Ideonella alba</name>
    <dbReference type="NCBI Taxonomy" id="2824118"/>
    <lineage>
        <taxon>Bacteria</taxon>
        <taxon>Pseudomonadati</taxon>
        <taxon>Pseudomonadota</taxon>
        <taxon>Betaproteobacteria</taxon>
        <taxon>Burkholderiales</taxon>
        <taxon>Sphaerotilaceae</taxon>
        <taxon>Ideonella</taxon>
    </lineage>
</organism>
<dbReference type="Gene3D" id="3.20.20.150">
    <property type="entry name" value="Divalent-metal-dependent TIM barrel enzymes"/>
    <property type="match status" value="1"/>
</dbReference>
<dbReference type="EMBL" id="JAGQDD010000001">
    <property type="protein sequence ID" value="MBQ0929376.1"/>
    <property type="molecule type" value="Genomic_DNA"/>
</dbReference>
<evidence type="ECO:0000313" key="2">
    <source>
        <dbReference type="EMBL" id="MBQ0929376.1"/>
    </source>
</evidence>
<dbReference type="Proteomes" id="UP000676246">
    <property type="component" value="Unassembled WGS sequence"/>
</dbReference>
<proteinExistence type="predicted"/>
<dbReference type="Pfam" id="PF01261">
    <property type="entry name" value="AP_endonuc_2"/>
    <property type="match status" value="1"/>
</dbReference>
<evidence type="ECO:0000313" key="3">
    <source>
        <dbReference type="Proteomes" id="UP000676246"/>
    </source>
</evidence>
<dbReference type="InterPro" id="IPR013022">
    <property type="entry name" value="Xyl_isomerase-like_TIM-brl"/>
</dbReference>
<comment type="caution">
    <text evidence="2">The sequence shown here is derived from an EMBL/GenBank/DDBJ whole genome shotgun (WGS) entry which is preliminary data.</text>
</comment>
<feature type="domain" description="Xylose isomerase-like TIM barrel" evidence="1">
    <location>
        <begin position="35"/>
        <end position="306"/>
    </location>
</feature>
<reference evidence="2 3" key="1">
    <citation type="submission" date="2021-04" db="EMBL/GenBank/DDBJ databases">
        <title>The genome sequence of Ideonella sp. 3Y2.</title>
        <authorList>
            <person name="Liu Y."/>
        </authorList>
    </citation>
    <scope>NUCLEOTIDE SEQUENCE [LARGE SCALE GENOMIC DNA]</scope>
    <source>
        <strain evidence="2 3">3Y2</strain>
    </source>
</reference>
<name>A0A940Y633_9BURK</name>
<dbReference type="SUPFAM" id="SSF51658">
    <property type="entry name" value="Xylose isomerase-like"/>
    <property type="match status" value="1"/>
</dbReference>